<sequence>MRTPTPWRVSTANQKNMICFACLKSEYREVTLTRTEAGTEFNVEAMKCPACGDVIFTHDQSLKLDKKRKLILLKESLKKYYS</sequence>
<dbReference type="EMBL" id="MT145022">
    <property type="protein sequence ID" value="QJI02692.1"/>
    <property type="molecule type" value="Genomic_DNA"/>
</dbReference>
<dbReference type="AlphaFoldDB" id="A0A6H1ZQN8"/>
<evidence type="ECO:0000313" key="1">
    <source>
        <dbReference type="EMBL" id="QJA50246.1"/>
    </source>
</evidence>
<gene>
    <name evidence="1" type="ORF">TM448A01654_0006</name>
    <name evidence="2" type="ORF">TM448B03531_0015</name>
</gene>
<proteinExistence type="predicted"/>
<name>A0A6H1ZQN8_9ZZZZ</name>
<dbReference type="EMBL" id="MT144183">
    <property type="protein sequence ID" value="QJA50246.1"/>
    <property type="molecule type" value="Genomic_DNA"/>
</dbReference>
<organism evidence="1">
    <name type="scientific">viral metagenome</name>
    <dbReference type="NCBI Taxonomy" id="1070528"/>
    <lineage>
        <taxon>unclassified sequences</taxon>
        <taxon>metagenomes</taxon>
        <taxon>organismal metagenomes</taxon>
    </lineage>
</organism>
<protein>
    <submittedName>
        <fullName evidence="1">Uncharacterized protein</fullName>
    </submittedName>
</protein>
<evidence type="ECO:0000313" key="2">
    <source>
        <dbReference type="EMBL" id="QJI02692.1"/>
    </source>
</evidence>
<reference evidence="1" key="1">
    <citation type="submission" date="2020-03" db="EMBL/GenBank/DDBJ databases">
        <title>The deep terrestrial virosphere.</title>
        <authorList>
            <person name="Holmfeldt K."/>
            <person name="Nilsson E."/>
            <person name="Simone D."/>
            <person name="Lopez-Fernandez M."/>
            <person name="Wu X."/>
            <person name="de Brujin I."/>
            <person name="Lundin D."/>
            <person name="Andersson A."/>
            <person name="Bertilsson S."/>
            <person name="Dopson M."/>
        </authorList>
    </citation>
    <scope>NUCLEOTIDE SEQUENCE</scope>
    <source>
        <strain evidence="1">TM448A01654</strain>
        <strain evidence="2">TM448B03531</strain>
    </source>
</reference>
<dbReference type="Gene3D" id="3.10.20.860">
    <property type="match status" value="1"/>
</dbReference>
<accession>A0A6H1ZQN8</accession>